<dbReference type="SMART" id="SM00855">
    <property type="entry name" value="PGAM"/>
    <property type="match status" value="1"/>
</dbReference>
<comment type="caution">
    <text evidence="1">The sequence shown here is derived from an EMBL/GenBank/DDBJ whole genome shotgun (WGS) entry which is preliminary data.</text>
</comment>
<organism evidence="1 2">
    <name type="scientific">Clostridium senegalense</name>
    <dbReference type="NCBI Taxonomy" id="1465809"/>
    <lineage>
        <taxon>Bacteria</taxon>
        <taxon>Bacillati</taxon>
        <taxon>Bacillota</taxon>
        <taxon>Clostridia</taxon>
        <taxon>Eubacteriales</taxon>
        <taxon>Clostridiaceae</taxon>
        <taxon>Clostridium</taxon>
    </lineage>
</organism>
<dbReference type="RefSeq" id="WP_061996184.1">
    <property type="nucleotide sequence ID" value="NZ_JAAGPU010000026.1"/>
</dbReference>
<name>A0A6M0H7G5_9CLOT</name>
<dbReference type="InterPro" id="IPR050275">
    <property type="entry name" value="PGM_Phosphatase"/>
</dbReference>
<proteinExistence type="predicted"/>
<reference evidence="1 2" key="1">
    <citation type="submission" date="2020-02" db="EMBL/GenBank/DDBJ databases">
        <title>Genome assembly of a novel Clostridium senegalense strain.</title>
        <authorList>
            <person name="Gupta T.B."/>
            <person name="Jauregui R."/>
            <person name="Maclean P."/>
            <person name="Nawarathana A."/>
            <person name="Brightwell G."/>
        </authorList>
    </citation>
    <scope>NUCLEOTIDE SEQUENCE [LARGE SCALE GENOMIC DNA]</scope>
    <source>
        <strain evidence="1 2">AGRFS4</strain>
    </source>
</reference>
<evidence type="ECO:0000313" key="2">
    <source>
        <dbReference type="Proteomes" id="UP000481872"/>
    </source>
</evidence>
<dbReference type="EMBL" id="JAAGPU010000026">
    <property type="protein sequence ID" value="NEU05801.1"/>
    <property type="molecule type" value="Genomic_DNA"/>
</dbReference>
<dbReference type="InterPro" id="IPR029033">
    <property type="entry name" value="His_PPase_superfam"/>
</dbReference>
<dbReference type="Gene3D" id="3.40.50.1240">
    <property type="entry name" value="Phosphoglycerate mutase-like"/>
    <property type="match status" value="1"/>
</dbReference>
<dbReference type="CDD" id="cd07067">
    <property type="entry name" value="HP_PGM_like"/>
    <property type="match status" value="1"/>
</dbReference>
<dbReference type="GO" id="GO:0016791">
    <property type="term" value="F:phosphatase activity"/>
    <property type="evidence" value="ECO:0007669"/>
    <property type="project" value="TreeGrafter"/>
</dbReference>
<protein>
    <submittedName>
        <fullName evidence="1">Histidine phosphatase family protein</fullName>
    </submittedName>
</protein>
<dbReference type="GO" id="GO:0005737">
    <property type="term" value="C:cytoplasm"/>
    <property type="evidence" value="ECO:0007669"/>
    <property type="project" value="TreeGrafter"/>
</dbReference>
<evidence type="ECO:0000313" key="1">
    <source>
        <dbReference type="EMBL" id="NEU05801.1"/>
    </source>
</evidence>
<dbReference type="Pfam" id="PF00300">
    <property type="entry name" value="His_Phos_1"/>
    <property type="match status" value="1"/>
</dbReference>
<accession>A0A6M0H7G5</accession>
<gene>
    <name evidence="1" type="ORF">G3M99_13275</name>
</gene>
<dbReference type="AlphaFoldDB" id="A0A6M0H7G5"/>
<dbReference type="InterPro" id="IPR013078">
    <property type="entry name" value="His_Pase_superF_clade-1"/>
</dbReference>
<dbReference type="PANTHER" id="PTHR48100">
    <property type="entry name" value="BROAD-SPECIFICITY PHOSPHATASE YOR283W-RELATED"/>
    <property type="match status" value="1"/>
</dbReference>
<dbReference type="Proteomes" id="UP000481872">
    <property type="component" value="Unassembled WGS sequence"/>
</dbReference>
<dbReference type="PANTHER" id="PTHR48100:SF59">
    <property type="entry name" value="ADENOSYLCOBALAMIN_ALPHA-RIBAZOLE PHOSPHATASE"/>
    <property type="match status" value="1"/>
</dbReference>
<dbReference type="SUPFAM" id="SSF53254">
    <property type="entry name" value="Phosphoglycerate mutase-like"/>
    <property type="match status" value="1"/>
</dbReference>
<keyword evidence="2" id="KW-1185">Reference proteome</keyword>
<sequence length="186" mass="22120">MTKIYFVRHAKPDFKILDDLTRPLTDEGLKDSESLCELFKNKDINKVYSSPYKRAIDTVLPVAQMLNLEINIVEDFRERRICNKWLDDFDSFAKNQWKDFNYKIEDGECLLEVQQRNINALKSILRENNSNNIIIGTHGTALSTIINYYDVTFKYEHFERIKNIMPWVVMLEFDGENFVKFKYINN</sequence>